<feature type="region of interest" description="Disordered" evidence="1">
    <location>
        <begin position="202"/>
        <end position="223"/>
    </location>
</feature>
<organism evidence="3 5">
    <name type="scientific">Streptomyces griseoviridis</name>
    <dbReference type="NCBI Taxonomy" id="45398"/>
    <lineage>
        <taxon>Bacteria</taxon>
        <taxon>Bacillati</taxon>
        <taxon>Actinomycetota</taxon>
        <taxon>Actinomycetes</taxon>
        <taxon>Kitasatosporales</taxon>
        <taxon>Streptomycetaceae</taxon>
        <taxon>Streptomyces</taxon>
    </lineage>
</organism>
<dbReference type="AlphaFoldDB" id="A0A3S9ZK23"/>
<dbReference type="EMBL" id="CP034687">
    <property type="protein sequence ID" value="AZS88058.1"/>
    <property type="molecule type" value="Genomic_DNA"/>
</dbReference>
<evidence type="ECO:0000256" key="1">
    <source>
        <dbReference type="SAM" id="MobiDB-lite"/>
    </source>
</evidence>
<evidence type="ECO:0000313" key="3">
    <source>
        <dbReference type="EMBL" id="AZS88058.1"/>
    </source>
</evidence>
<feature type="signal peptide" evidence="2">
    <location>
        <begin position="1"/>
        <end position="22"/>
    </location>
</feature>
<proteinExistence type="predicted"/>
<dbReference type="OrthoDB" id="4224746at2"/>
<dbReference type="InterPro" id="IPR011047">
    <property type="entry name" value="Quinoprotein_ADH-like_sf"/>
</dbReference>
<sequence length="223" mass="23209">MRPALALLLTAAALLAAHHLRPAPYGDRLTTGPAAATAPTALRTRAGAVEAYDPATGALRWRYARTGHRPLDVVRHARGEALALWDDGTVTATTTGPHTPAVRWHRTLPATAGWLPAQGGSGVLRPLGHGILGVVTPPRVSAYRIADGDLRWVLPARDGCAFAPARGLRHAGAVLLAQPCADAAWTAQVVAVDDLGRVVPHRTPLGNELPGARGTGKGLASPR</sequence>
<reference evidence="3 5" key="2">
    <citation type="submission" date="2018-12" db="EMBL/GenBank/DDBJ databases">
        <title>Streptomyces griseoviridis F1-27 complete genome.</title>
        <authorList>
            <person name="Mariita R.M."/>
            <person name="Sello J.K."/>
        </authorList>
    </citation>
    <scope>NUCLEOTIDE SEQUENCE [LARGE SCALE GENOMIC DNA]</scope>
    <source>
        <strain evidence="3 5">F1-27</strain>
    </source>
</reference>
<evidence type="ECO:0008006" key="7">
    <source>
        <dbReference type="Google" id="ProtNLM"/>
    </source>
</evidence>
<dbReference type="Proteomes" id="UP000271291">
    <property type="component" value="Chromosome"/>
</dbReference>
<dbReference type="Gene3D" id="2.130.10.10">
    <property type="entry name" value="YVTN repeat-like/Quinoprotein amine dehydrogenase"/>
    <property type="match status" value="1"/>
</dbReference>
<dbReference type="InterPro" id="IPR015943">
    <property type="entry name" value="WD40/YVTN_repeat-like_dom_sf"/>
</dbReference>
<dbReference type="KEGG" id="sgd:ELQ87_30365"/>
<dbReference type="Proteomes" id="UP000501753">
    <property type="component" value="Chromosome"/>
</dbReference>
<evidence type="ECO:0000313" key="6">
    <source>
        <dbReference type="Proteomes" id="UP000501753"/>
    </source>
</evidence>
<name>A0A3S9ZK23_STRGD</name>
<protein>
    <recommendedName>
        <fullName evidence="7">PQQ-binding-like beta-propeller repeat protein</fullName>
    </recommendedName>
</protein>
<dbReference type="RefSeq" id="WP_127180845.1">
    <property type="nucleotide sequence ID" value="NZ_CP029078.1"/>
</dbReference>
<accession>A0A3S9ZK23</accession>
<feature type="chain" id="PRO_5044600845" description="PQQ-binding-like beta-propeller repeat protein" evidence="2">
    <location>
        <begin position="23"/>
        <end position="223"/>
    </location>
</feature>
<evidence type="ECO:0000256" key="2">
    <source>
        <dbReference type="SAM" id="SignalP"/>
    </source>
</evidence>
<keyword evidence="6" id="KW-1185">Reference proteome</keyword>
<reference evidence="4 6" key="1">
    <citation type="submission" date="2018-04" db="EMBL/GenBank/DDBJ databases">
        <title>Complete genome sequences of Streptomyces griseoviridis K61 and characterization of antagonistic properties of biological control agents.</title>
        <authorList>
            <person name="Mariita R.M."/>
            <person name="Sello J.K."/>
        </authorList>
    </citation>
    <scope>NUCLEOTIDE SEQUENCE [LARGE SCALE GENOMIC DNA]</scope>
    <source>
        <strain evidence="4 6">K61</strain>
    </source>
</reference>
<gene>
    <name evidence="4" type="ORF">DDJ31_08900</name>
    <name evidence="3" type="ORF">ELQ87_30365</name>
</gene>
<evidence type="ECO:0000313" key="4">
    <source>
        <dbReference type="EMBL" id="QCN85095.1"/>
    </source>
</evidence>
<dbReference type="SUPFAM" id="SSF50998">
    <property type="entry name" value="Quinoprotein alcohol dehydrogenase-like"/>
    <property type="match status" value="1"/>
</dbReference>
<evidence type="ECO:0000313" key="5">
    <source>
        <dbReference type="Proteomes" id="UP000271291"/>
    </source>
</evidence>
<keyword evidence="2" id="KW-0732">Signal</keyword>
<dbReference type="EMBL" id="CP029078">
    <property type="protein sequence ID" value="QCN85095.1"/>
    <property type="molecule type" value="Genomic_DNA"/>
</dbReference>